<evidence type="ECO:0000313" key="2">
    <source>
        <dbReference type="Proteomes" id="UP000318420"/>
    </source>
</evidence>
<name>A0A514A1C3_9CAUD</name>
<keyword evidence="2" id="KW-1185">Reference proteome</keyword>
<reference evidence="1 2" key="1">
    <citation type="submission" date="2019-04" db="EMBL/GenBank/DDBJ databases">
        <title>Novel bacteriophages capable of disrupting biofilms from clinical strains of Aeromonas hydrophila with intrinsic antibiotic resistance.</title>
        <authorList>
            <person name="Kabwe M."/>
            <person name="Brown T.L."/>
            <person name="Speirs L."/>
            <person name="Ku H."/>
            <person name="Leach M."/>
            <person name="Chan H.T."/>
            <person name="Petrovski S."/>
            <person name="Lock P."/>
            <person name="Tucci J."/>
        </authorList>
    </citation>
    <scope>NUCLEOTIDE SEQUENCE [LARGE SCALE GENOMIC DNA]</scope>
</reference>
<dbReference type="Proteomes" id="UP000318420">
    <property type="component" value="Segment"/>
</dbReference>
<dbReference type="EMBL" id="MK838116">
    <property type="protein sequence ID" value="QDH47073.1"/>
    <property type="molecule type" value="Genomic_DNA"/>
</dbReference>
<accession>A0A514A1C3</accession>
<protein>
    <submittedName>
        <fullName evidence="1">Uncharacterized protein</fullName>
    </submittedName>
</protein>
<sequence length="366" mass="42302">MSTFILRDNGINYPIPNYGPRDNLNRIMARNRSRFFEFSLAGNRVVENDHPLVTLLLEVSVDPSWSPSTLLSVINGKAKRAANDVNLVTLYRDGINFPGKFFPEMNHNTLVVTSMDYASSSLHNINIASENSNRIKSLFPIMTNGGKHYWDCQKLIDTNKKNHSSDVFTILELDLPAFVAGYYWYLKDRIARNVSLGLSPHHYVFQVIMDMWMDYNDLVVLDMWEHGQVPDADKSPFAMENYIPAVGELNAWKRRIMMATPMKSFSQYMGYQVSLFDRGTLKPYVFTNPGKSLYYIQLSWVWTLANLYNVQGFLDLGEFVGFEDPKVSSDLKTFFKTPPGFLFENVKDPKWKKFFIDTYKDVKEKM</sequence>
<organism evidence="1 2">
    <name type="scientific">Aeromonas phage LAh10</name>
    <dbReference type="NCBI Taxonomy" id="2591025"/>
    <lineage>
        <taxon>Viruses</taxon>
        <taxon>Duplodnaviria</taxon>
        <taxon>Heunggongvirae</taxon>
        <taxon>Uroviricota</taxon>
        <taxon>Caudoviricetes</taxon>
        <taxon>Chimalliviridae</taxon>
        <taxon>Ludhianavirus</taxon>
        <taxon>Ludhianavirus LAh10</taxon>
    </lineage>
</organism>
<gene>
    <name evidence="1" type="ORF">LAh10_210</name>
</gene>
<proteinExistence type="predicted"/>
<evidence type="ECO:0000313" key="1">
    <source>
        <dbReference type="EMBL" id="QDH47073.1"/>
    </source>
</evidence>